<gene>
    <name evidence="2" type="ORF">Ga0061063_1274</name>
</gene>
<dbReference type="Proteomes" id="UP000243535">
    <property type="component" value="Unassembled WGS sequence"/>
</dbReference>
<accession>A0A0K6GUN0</accession>
<evidence type="ECO:0000313" key="2">
    <source>
        <dbReference type="EMBL" id="CUA82436.1"/>
    </source>
</evidence>
<reference evidence="3" key="1">
    <citation type="submission" date="2015-08" db="EMBL/GenBank/DDBJ databases">
        <authorList>
            <person name="Varghese N."/>
        </authorList>
    </citation>
    <scope>NUCLEOTIDE SEQUENCE [LARGE SCALE GENOMIC DNA]</scope>
    <source>
        <strain evidence="3">DSM 17901</strain>
    </source>
</reference>
<dbReference type="STRING" id="375574.GCA_001418035_01066"/>
<evidence type="ECO:0000256" key="1">
    <source>
        <dbReference type="HAMAP-Rule" id="MF_00827"/>
    </source>
</evidence>
<dbReference type="Pfam" id="PF09857">
    <property type="entry name" value="YjhX_toxin"/>
    <property type="match status" value="1"/>
</dbReference>
<keyword evidence="3" id="KW-1185">Reference proteome</keyword>
<proteinExistence type="inferred from homology"/>
<sequence length="95" mass="10791">MHLIAGISSNMNLSKLEQRTLHVLAKGGRIVHYRNETGRIFQVHCLTREGCILADCTVPVFRKLKQKRLIASRDGQPYLINRRGLLAVRGQPDNQ</sequence>
<organism evidence="2 3">
    <name type="scientific">Gulbenkiania indica</name>
    <dbReference type="NCBI Taxonomy" id="375574"/>
    <lineage>
        <taxon>Bacteria</taxon>
        <taxon>Pseudomonadati</taxon>
        <taxon>Pseudomonadota</taxon>
        <taxon>Betaproteobacteria</taxon>
        <taxon>Neisseriales</taxon>
        <taxon>Chromobacteriaceae</taxon>
        <taxon>Gulbenkiania</taxon>
    </lineage>
</organism>
<dbReference type="RefSeq" id="WP_245622699.1">
    <property type="nucleotide sequence ID" value="NZ_CYHA01000002.1"/>
</dbReference>
<dbReference type="HAMAP" id="MF_00827">
    <property type="entry name" value="UPF0386"/>
    <property type="match status" value="1"/>
</dbReference>
<dbReference type="AlphaFoldDB" id="A0A0K6GUN0"/>
<protein>
    <recommendedName>
        <fullName evidence="1">UPF0386 protein Ga0061063_1274</fullName>
    </recommendedName>
</protein>
<name>A0A0K6GUN0_9NEIS</name>
<evidence type="ECO:0000313" key="3">
    <source>
        <dbReference type="Proteomes" id="UP000243535"/>
    </source>
</evidence>
<comment type="similarity">
    <text evidence="1">Belongs to the UPF0386 family.</text>
</comment>
<dbReference type="EMBL" id="CYHA01000002">
    <property type="protein sequence ID" value="CUA82436.1"/>
    <property type="molecule type" value="Genomic_DNA"/>
</dbReference>
<dbReference type="NCBIfam" id="NF010240">
    <property type="entry name" value="PRK13687.1"/>
    <property type="match status" value="1"/>
</dbReference>
<dbReference type="InterPro" id="IPR018654">
    <property type="entry name" value="YjhX_toxin"/>
</dbReference>